<proteinExistence type="predicted"/>
<accession>S4PEZ4</accession>
<dbReference type="AlphaFoldDB" id="S4PEZ4"/>
<organism evidence="2">
    <name type="scientific">Pararge aegeria</name>
    <name type="common">speckled wood butterfly</name>
    <dbReference type="NCBI Taxonomy" id="116150"/>
    <lineage>
        <taxon>Eukaryota</taxon>
        <taxon>Metazoa</taxon>
        <taxon>Ecdysozoa</taxon>
        <taxon>Arthropoda</taxon>
        <taxon>Hexapoda</taxon>
        <taxon>Insecta</taxon>
        <taxon>Pterygota</taxon>
        <taxon>Neoptera</taxon>
        <taxon>Endopterygota</taxon>
        <taxon>Lepidoptera</taxon>
        <taxon>Glossata</taxon>
        <taxon>Ditrysia</taxon>
        <taxon>Papilionoidea</taxon>
        <taxon>Nymphalidae</taxon>
        <taxon>Satyrinae</taxon>
        <taxon>Satyrini</taxon>
        <taxon>Parargina</taxon>
        <taxon>Pararge</taxon>
    </lineage>
</organism>
<evidence type="ECO:0000313" key="2">
    <source>
        <dbReference type="EMBL" id="JAA85725.1"/>
    </source>
</evidence>
<protein>
    <submittedName>
        <fullName evidence="2">Putative nuclear pore complex protein nup214</fullName>
    </submittedName>
</protein>
<feature type="compositionally biased region" description="Polar residues" evidence="1">
    <location>
        <begin position="149"/>
        <end position="161"/>
    </location>
</feature>
<name>S4PEZ4_9NEOP</name>
<sequence>MFGSSGGSFSTPSPGQTFGSPQGPFSGGEANPSVFGTPQQQTATAFGGSPAFGSKPVFGGSPTYGSTAFGGFNKSPTSGFGAPAAFGGGAFGGSSFGNTSPGKAFGNSAPGFGSPTQSNATFENLATQNTLTFGNLAQQSGQAPQAASTFNTSPSFTGWRG</sequence>
<evidence type="ECO:0000256" key="1">
    <source>
        <dbReference type="SAM" id="MobiDB-lite"/>
    </source>
</evidence>
<reference evidence="2" key="1">
    <citation type="journal article" date="2013" name="BMC Genomics">
        <title>Unscrambling butterfly oogenesis.</title>
        <authorList>
            <person name="Carter J.M."/>
            <person name="Baker S.C."/>
            <person name="Pink R."/>
            <person name="Carter D.R."/>
            <person name="Collins A."/>
            <person name="Tomlin J."/>
            <person name="Gibbs M."/>
            <person name="Breuker C.J."/>
        </authorList>
    </citation>
    <scope>NUCLEOTIDE SEQUENCE</scope>
    <source>
        <tissue evidence="2">Ovary</tissue>
    </source>
</reference>
<feature type="compositionally biased region" description="Polar residues" evidence="1">
    <location>
        <begin position="114"/>
        <end position="136"/>
    </location>
</feature>
<feature type="compositionally biased region" description="Polar residues" evidence="1">
    <location>
        <begin position="34"/>
        <end position="44"/>
    </location>
</feature>
<dbReference type="EMBL" id="GAIX01006835">
    <property type="protein sequence ID" value="JAA85725.1"/>
    <property type="molecule type" value="Transcribed_RNA"/>
</dbReference>
<feature type="compositionally biased region" description="Low complexity" evidence="1">
    <location>
        <begin position="137"/>
        <end position="148"/>
    </location>
</feature>
<reference evidence="2" key="2">
    <citation type="submission" date="2013-05" db="EMBL/GenBank/DDBJ databases">
        <authorList>
            <person name="Carter J.-M."/>
            <person name="Baker S.C."/>
            <person name="Pink R."/>
            <person name="Carter D.R.F."/>
            <person name="Collins A."/>
            <person name="Tomlin J."/>
            <person name="Gibbs M."/>
            <person name="Breuker C.J."/>
        </authorList>
    </citation>
    <scope>NUCLEOTIDE SEQUENCE</scope>
    <source>
        <tissue evidence="2">Ovary</tissue>
    </source>
</reference>
<feature type="region of interest" description="Disordered" evidence="1">
    <location>
        <begin position="1"/>
        <end position="52"/>
    </location>
</feature>
<feature type="region of interest" description="Disordered" evidence="1">
    <location>
        <begin position="91"/>
        <end position="161"/>
    </location>
</feature>